<evidence type="ECO:0000313" key="7">
    <source>
        <dbReference type="Proteomes" id="UP000683000"/>
    </source>
</evidence>
<gene>
    <name evidence="6" type="ORF">JVT61DRAFT_9126</name>
</gene>
<dbReference type="AlphaFoldDB" id="A0A8I2YGT7"/>
<protein>
    <recommendedName>
        <fullName evidence="1">DNA-directed RNA polymerase</fullName>
        <ecNumber evidence="1">2.7.7.6</ecNumber>
    </recommendedName>
</protein>
<evidence type="ECO:0000256" key="4">
    <source>
        <dbReference type="ARBA" id="ARBA00022695"/>
    </source>
</evidence>
<evidence type="ECO:0000313" key="6">
    <source>
        <dbReference type="EMBL" id="KAG6371771.1"/>
    </source>
</evidence>
<evidence type="ECO:0000256" key="2">
    <source>
        <dbReference type="ARBA" id="ARBA00022478"/>
    </source>
</evidence>
<comment type="caution">
    <text evidence="6">The sequence shown here is derived from an EMBL/GenBank/DDBJ whole genome shotgun (WGS) entry which is preliminary data.</text>
</comment>
<dbReference type="EMBL" id="JAGFBS010000032">
    <property type="protein sequence ID" value="KAG6371771.1"/>
    <property type="molecule type" value="Genomic_DNA"/>
</dbReference>
<dbReference type="SUPFAM" id="SSF64484">
    <property type="entry name" value="beta and beta-prime subunits of DNA dependent RNA-polymerase"/>
    <property type="match status" value="1"/>
</dbReference>
<keyword evidence="3" id="KW-0808">Transferase</keyword>
<dbReference type="GO" id="GO:0000428">
    <property type="term" value="C:DNA-directed RNA polymerase complex"/>
    <property type="evidence" value="ECO:0007669"/>
    <property type="project" value="UniProtKB-KW"/>
</dbReference>
<reference evidence="6" key="1">
    <citation type="submission" date="2021-03" db="EMBL/GenBank/DDBJ databases">
        <title>Evolutionary innovations through gain and loss of genes in the ectomycorrhizal Boletales.</title>
        <authorList>
            <person name="Wu G."/>
            <person name="Miyauchi S."/>
            <person name="Morin E."/>
            <person name="Yang Z.-L."/>
            <person name="Xu J."/>
            <person name="Martin F.M."/>
        </authorList>
    </citation>
    <scope>NUCLEOTIDE SEQUENCE</scope>
    <source>
        <strain evidence="6">BR01</strain>
    </source>
</reference>
<dbReference type="EC" id="2.7.7.6" evidence="1"/>
<evidence type="ECO:0000256" key="1">
    <source>
        <dbReference type="ARBA" id="ARBA00012418"/>
    </source>
</evidence>
<dbReference type="InterPro" id="IPR038120">
    <property type="entry name" value="Rpb1_funnel_sf"/>
</dbReference>
<name>A0A8I2YGT7_9AGAM</name>
<proteinExistence type="predicted"/>
<evidence type="ECO:0000256" key="5">
    <source>
        <dbReference type="ARBA" id="ARBA00023163"/>
    </source>
</evidence>
<keyword evidence="2" id="KW-0240">DNA-directed RNA polymerase</keyword>
<accession>A0A8I2YGT7</accession>
<keyword evidence="7" id="KW-1185">Reference proteome</keyword>
<dbReference type="GO" id="GO:0003899">
    <property type="term" value="F:DNA-directed RNA polymerase activity"/>
    <property type="evidence" value="ECO:0007669"/>
    <property type="project" value="UniProtKB-EC"/>
</dbReference>
<dbReference type="Gene3D" id="1.10.132.30">
    <property type="match status" value="1"/>
</dbReference>
<dbReference type="Proteomes" id="UP000683000">
    <property type="component" value="Unassembled WGS sequence"/>
</dbReference>
<keyword evidence="5" id="KW-0804">Transcription</keyword>
<sequence>MVINFWLFHNGFSIGIGDTITGPMVMSYITQHIGEKKQQVAEIINNAYHDQLKPMPGMTIRESFESKVE</sequence>
<organism evidence="6 7">
    <name type="scientific">Boletus reticuloceps</name>
    <dbReference type="NCBI Taxonomy" id="495285"/>
    <lineage>
        <taxon>Eukaryota</taxon>
        <taxon>Fungi</taxon>
        <taxon>Dikarya</taxon>
        <taxon>Basidiomycota</taxon>
        <taxon>Agaricomycotina</taxon>
        <taxon>Agaricomycetes</taxon>
        <taxon>Agaricomycetidae</taxon>
        <taxon>Boletales</taxon>
        <taxon>Boletineae</taxon>
        <taxon>Boletaceae</taxon>
        <taxon>Boletoideae</taxon>
        <taxon>Boletus</taxon>
    </lineage>
</organism>
<evidence type="ECO:0000256" key="3">
    <source>
        <dbReference type="ARBA" id="ARBA00022679"/>
    </source>
</evidence>
<dbReference type="OrthoDB" id="2657762at2759"/>
<keyword evidence="4" id="KW-0548">Nucleotidyltransferase</keyword>